<feature type="signal peptide" evidence="2">
    <location>
        <begin position="1"/>
        <end position="25"/>
    </location>
</feature>
<feature type="region of interest" description="Disordered" evidence="1">
    <location>
        <begin position="299"/>
        <end position="329"/>
    </location>
</feature>
<name>A0A7R7XXT0_9EURO</name>
<keyword evidence="5" id="KW-1185">Reference proteome</keyword>
<dbReference type="RefSeq" id="XP_041561876.1">
    <property type="nucleotide sequence ID" value="XM_041696225.1"/>
</dbReference>
<evidence type="ECO:0000259" key="3">
    <source>
        <dbReference type="Pfam" id="PF23658"/>
    </source>
</evidence>
<feature type="compositionally biased region" description="Polar residues" evidence="1">
    <location>
        <begin position="306"/>
        <end position="321"/>
    </location>
</feature>
<gene>
    <name evidence="4" type="ORF">APUU_71260S</name>
</gene>
<dbReference type="PANTHER" id="PTHR37049:SF4">
    <property type="entry name" value="RHODANESE DOMAIN-CONTAINING PROTEIN"/>
    <property type="match status" value="1"/>
</dbReference>
<keyword evidence="2" id="KW-0732">Signal</keyword>
<dbReference type="AlphaFoldDB" id="A0A7R7XXT0"/>
<sequence length="712" mass="79105">MRAEKMSRIFIEILILFHLIGSSLANLESIANNACSTITHHYQKWSKVKSSGRFQVDAEVGYNCLRSVTINNTLAHSYLSEIMKYTKLQSTLTNLKNPPSDFFWPAVDLIDQLEKIQRNIAAGSYQSQYDVDIDVARVWASAHDGQFHTAACTFAGITFERSVDLISVSLDGIEDPLVYVYDDLSNLQAGEEASNIISIDGQHFLDFLKNEAFYNLADPDSAWNYLFWNTARNKDKIPLSATFQKPNSILNWYPGKETTIQFLNGTSLTYKTHAVIDTEAWSEEVVDGESFLQHYCVKPTSRSDEPSPTSSGQQKATPQSTTHEKATTTPIFKHPTAVVQDPYEMVAGYYLDGVGYDDVAVLWLAQFFSQHSPAAPPDAQITGFRETVKEFLRNSVAEGKKRLILDVSGNIGGISHLPYDMFGRLFPNARAAVQFHVNYELSPPAKLLTDAFSAIPLEELRRQMNDSESLKKEKLAVRYNDYNFHTWKDINGDDFTSIAEFAPPVQEVGTNYTAKFQLPLGNRQWDQSQEEFVPFGYETHPNSSYHQPFEDANIVVLSDGTCASACAVLLHLLNELGIKTIAIGGLPGAKPMQAIGGTKGDAATAAADIQEYVQELRKFGTLGDLTTAKSILPGMIPFPLGDIKGTVAKDYGINTRNHLLPNDTIPSMMRFEPADCHVYFTPANVADVQQMWRDTVDIAWNGKACAAGGFQV</sequence>
<dbReference type="Gene3D" id="3.90.226.10">
    <property type="entry name" value="2-enoyl-CoA Hydratase, Chain A, domain 1"/>
    <property type="match status" value="1"/>
</dbReference>
<feature type="chain" id="PRO_5030558225" description="CPAF-like PDZ domain-containing protein" evidence="2">
    <location>
        <begin position="26"/>
        <end position="712"/>
    </location>
</feature>
<feature type="domain" description="CPAF-like PDZ" evidence="3">
    <location>
        <begin position="158"/>
        <end position="278"/>
    </location>
</feature>
<dbReference type="OrthoDB" id="27214at2759"/>
<evidence type="ECO:0000313" key="4">
    <source>
        <dbReference type="EMBL" id="BCS29690.1"/>
    </source>
</evidence>
<reference evidence="4" key="1">
    <citation type="submission" date="2021-01" db="EMBL/GenBank/DDBJ databases">
        <authorList>
            <consortium name="Aspergillus puulaauensis MK2 genome sequencing consortium"/>
            <person name="Kazuki M."/>
            <person name="Futagami T."/>
        </authorList>
    </citation>
    <scope>NUCLEOTIDE SEQUENCE</scope>
    <source>
        <strain evidence="4">MK2</strain>
    </source>
</reference>
<evidence type="ECO:0000256" key="2">
    <source>
        <dbReference type="SAM" id="SignalP"/>
    </source>
</evidence>
<proteinExistence type="predicted"/>
<dbReference type="PANTHER" id="PTHR37049">
    <property type="entry name" value="PEPTIDASE S41 FAMILY PROTEIN"/>
    <property type="match status" value="1"/>
</dbReference>
<organism evidence="4 5">
    <name type="scientific">Aspergillus puulaauensis</name>
    <dbReference type="NCBI Taxonomy" id="1220207"/>
    <lineage>
        <taxon>Eukaryota</taxon>
        <taxon>Fungi</taxon>
        <taxon>Dikarya</taxon>
        <taxon>Ascomycota</taxon>
        <taxon>Pezizomycotina</taxon>
        <taxon>Eurotiomycetes</taxon>
        <taxon>Eurotiomycetidae</taxon>
        <taxon>Eurotiales</taxon>
        <taxon>Aspergillaceae</taxon>
        <taxon>Aspergillus</taxon>
    </lineage>
</organism>
<dbReference type="SUPFAM" id="SSF52096">
    <property type="entry name" value="ClpP/crotonase"/>
    <property type="match status" value="1"/>
</dbReference>
<evidence type="ECO:0000313" key="5">
    <source>
        <dbReference type="Proteomes" id="UP000654913"/>
    </source>
</evidence>
<dbReference type="InterPro" id="IPR056186">
    <property type="entry name" value="PDZ_CPAF-rel"/>
</dbReference>
<dbReference type="InterPro" id="IPR052766">
    <property type="entry name" value="S41A_metabolite_peptidase"/>
</dbReference>
<dbReference type="GeneID" id="64979687"/>
<dbReference type="InterPro" id="IPR029045">
    <property type="entry name" value="ClpP/crotonase-like_dom_sf"/>
</dbReference>
<accession>A0A7R7XXT0</accession>
<dbReference type="EMBL" id="AP024449">
    <property type="protein sequence ID" value="BCS29690.1"/>
    <property type="molecule type" value="Genomic_DNA"/>
</dbReference>
<dbReference type="Proteomes" id="UP000654913">
    <property type="component" value="Chromosome 7"/>
</dbReference>
<protein>
    <recommendedName>
        <fullName evidence="3">CPAF-like PDZ domain-containing protein</fullName>
    </recommendedName>
</protein>
<dbReference type="KEGG" id="apuu:APUU_71260S"/>
<evidence type="ECO:0000256" key="1">
    <source>
        <dbReference type="SAM" id="MobiDB-lite"/>
    </source>
</evidence>
<dbReference type="Pfam" id="PF23658">
    <property type="entry name" value="PDZ_CPAF_rel"/>
    <property type="match status" value="1"/>
</dbReference>
<reference evidence="4" key="2">
    <citation type="submission" date="2021-02" db="EMBL/GenBank/DDBJ databases">
        <title>Aspergillus puulaauensis MK2 genome sequence.</title>
        <authorList>
            <person name="Futagami T."/>
            <person name="Mori K."/>
            <person name="Kadooka C."/>
            <person name="Tanaka T."/>
        </authorList>
    </citation>
    <scope>NUCLEOTIDE SEQUENCE</scope>
    <source>
        <strain evidence="4">MK2</strain>
    </source>
</reference>